<reference evidence="1 2" key="1">
    <citation type="submission" date="2021-06" db="EMBL/GenBank/DDBJ databases">
        <title>Caerostris extrusa draft genome.</title>
        <authorList>
            <person name="Kono N."/>
            <person name="Arakawa K."/>
        </authorList>
    </citation>
    <scope>NUCLEOTIDE SEQUENCE [LARGE SCALE GENOMIC DNA]</scope>
</reference>
<gene>
    <name evidence="1" type="ORF">CEXT_670231</name>
</gene>
<name>A0AAV4P4K9_CAEEX</name>
<dbReference type="AlphaFoldDB" id="A0AAV4P4K9"/>
<sequence>MVKGLVNRPYKELNLSLFNGSLRLSMIGERKANLSNKNHIEAPLTVLKNICYFYHAFIDGHSSENTLITLKCYHSFEQTLMTHLCLIRRSPLYFINSVERLYSLRIYHALFCK</sequence>
<comment type="caution">
    <text evidence="1">The sequence shown here is derived from an EMBL/GenBank/DDBJ whole genome shotgun (WGS) entry which is preliminary data.</text>
</comment>
<dbReference type="Proteomes" id="UP001054945">
    <property type="component" value="Unassembled WGS sequence"/>
</dbReference>
<keyword evidence="2" id="KW-1185">Reference proteome</keyword>
<accession>A0AAV4P4K9</accession>
<proteinExistence type="predicted"/>
<evidence type="ECO:0000313" key="1">
    <source>
        <dbReference type="EMBL" id="GIX92140.1"/>
    </source>
</evidence>
<evidence type="ECO:0000313" key="2">
    <source>
        <dbReference type="Proteomes" id="UP001054945"/>
    </source>
</evidence>
<organism evidence="1 2">
    <name type="scientific">Caerostris extrusa</name>
    <name type="common">Bark spider</name>
    <name type="synonym">Caerostris bankana</name>
    <dbReference type="NCBI Taxonomy" id="172846"/>
    <lineage>
        <taxon>Eukaryota</taxon>
        <taxon>Metazoa</taxon>
        <taxon>Ecdysozoa</taxon>
        <taxon>Arthropoda</taxon>
        <taxon>Chelicerata</taxon>
        <taxon>Arachnida</taxon>
        <taxon>Araneae</taxon>
        <taxon>Araneomorphae</taxon>
        <taxon>Entelegynae</taxon>
        <taxon>Araneoidea</taxon>
        <taxon>Araneidae</taxon>
        <taxon>Caerostris</taxon>
    </lineage>
</organism>
<protein>
    <submittedName>
        <fullName evidence="1">Uncharacterized protein</fullName>
    </submittedName>
</protein>
<dbReference type="EMBL" id="BPLR01021660">
    <property type="protein sequence ID" value="GIX92140.1"/>
    <property type="molecule type" value="Genomic_DNA"/>
</dbReference>